<protein>
    <submittedName>
        <fullName evidence="2">42676_t:CDS:1</fullName>
    </submittedName>
</protein>
<feature type="non-terminal residue" evidence="2">
    <location>
        <position position="1"/>
    </location>
</feature>
<feature type="compositionally biased region" description="Acidic residues" evidence="1">
    <location>
        <begin position="92"/>
        <end position="108"/>
    </location>
</feature>
<gene>
    <name evidence="2" type="ORF">GMARGA_LOCUS6384</name>
</gene>
<evidence type="ECO:0000256" key="1">
    <source>
        <dbReference type="SAM" id="MobiDB-lite"/>
    </source>
</evidence>
<dbReference type="Proteomes" id="UP000789901">
    <property type="component" value="Unassembled WGS sequence"/>
</dbReference>
<sequence length="202" mass="23405">LSALDMDEEIGSEEDEDDKEIDESTIKVLHNITDIYYEWDLLKRIVDALKPFEFATKLFSGSQYPTLSIMYSIIHKLQNQFIEFSLELSNNEDSDDEDNMLLDSENDDNTSPPPPDLNQIEMQFKIAISDSLNKYWHDFCEVGLAETKLRNEFENLHLNITSNDQPEQQTSTVIVTEIMQNPFLKEFAMKKADILIGWDKLA</sequence>
<reference evidence="2 3" key="1">
    <citation type="submission" date="2021-06" db="EMBL/GenBank/DDBJ databases">
        <authorList>
            <person name="Kallberg Y."/>
            <person name="Tangrot J."/>
            <person name="Rosling A."/>
        </authorList>
    </citation>
    <scope>NUCLEOTIDE SEQUENCE [LARGE SCALE GENOMIC DNA]</scope>
    <source>
        <strain evidence="2 3">120-4 pot B 10/14</strain>
    </source>
</reference>
<name>A0ABN7UGF5_GIGMA</name>
<keyword evidence="3" id="KW-1185">Reference proteome</keyword>
<feature type="region of interest" description="Disordered" evidence="1">
    <location>
        <begin position="1"/>
        <end position="21"/>
    </location>
</feature>
<dbReference type="InterPro" id="IPR012337">
    <property type="entry name" value="RNaseH-like_sf"/>
</dbReference>
<dbReference type="SUPFAM" id="SSF53098">
    <property type="entry name" value="Ribonuclease H-like"/>
    <property type="match status" value="1"/>
</dbReference>
<evidence type="ECO:0000313" key="2">
    <source>
        <dbReference type="EMBL" id="CAG8590480.1"/>
    </source>
</evidence>
<accession>A0ABN7UGF5</accession>
<comment type="caution">
    <text evidence="2">The sequence shown here is derived from an EMBL/GenBank/DDBJ whole genome shotgun (WGS) entry which is preliminary data.</text>
</comment>
<proteinExistence type="predicted"/>
<feature type="region of interest" description="Disordered" evidence="1">
    <location>
        <begin position="92"/>
        <end position="116"/>
    </location>
</feature>
<evidence type="ECO:0000313" key="3">
    <source>
        <dbReference type="Proteomes" id="UP000789901"/>
    </source>
</evidence>
<dbReference type="EMBL" id="CAJVQB010002881">
    <property type="protein sequence ID" value="CAG8590480.1"/>
    <property type="molecule type" value="Genomic_DNA"/>
</dbReference>
<organism evidence="2 3">
    <name type="scientific">Gigaspora margarita</name>
    <dbReference type="NCBI Taxonomy" id="4874"/>
    <lineage>
        <taxon>Eukaryota</taxon>
        <taxon>Fungi</taxon>
        <taxon>Fungi incertae sedis</taxon>
        <taxon>Mucoromycota</taxon>
        <taxon>Glomeromycotina</taxon>
        <taxon>Glomeromycetes</taxon>
        <taxon>Diversisporales</taxon>
        <taxon>Gigasporaceae</taxon>
        <taxon>Gigaspora</taxon>
    </lineage>
</organism>